<evidence type="ECO:0000313" key="1">
    <source>
        <dbReference type="EMBL" id="KAH9288743.1"/>
    </source>
</evidence>
<proteinExistence type="predicted"/>
<name>A0AA38F3Y5_TAXCH</name>
<evidence type="ECO:0000313" key="2">
    <source>
        <dbReference type="Proteomes" id="UP000824469"/>
    </source>
</evidence>
<accession>A0AA38F3Y5</accession>
<gene>
    <name evidence="1" type="ORF">KI387_032860</name>
</gene>
<dbReference type="Proteomes" id="UP000824469">
    <property type="component" value="Unassembled WGS sequence"/>
</dbReference>
<feature type="non-terminal residue" evidence="1">
    <location>
        <position position="176"/>
    </location>
</feature>
<protein>
    <submittedName>
        <fullName evidence="1">Uncharacterized protein</fullName>
    </submittedName>
</protein>
<sequence length="176" mass="19604">MIDSGVSSSVMPKQITDVLGIQYALVARGVVQLDDTAVKTVVVIKGLQLTINACPSFSFIQDISVIDLPPLFAIFLSRDFIAKMGSYLSADWSHMILRTRYGTKLTIRVEPICHNHVEPYTASPINGNYTIGDPEEEDADHEPTTLVEEVPDTFMDEVSRDHQYDPYADVLVEEEV</sequence>
<organism evidence="1 2">
    <name type="scientific">Taxus chinensis</name>
    <name type="common">Chinese yew</name>
    <name type="synonym">Taxus wallichiana var. chinensis</name>
    <dbReference type="NCBI Taxonomy" id="29808"/>
    <lineage>
        <taxon>Eukaryota</taxon>
        <taxon>Viridiplantae</taxon>
        <taxon>Streptophyta</taxon>
        <taxon>Embryophyta</taxon>
        <taxon>Tracheophyta</taxon>
        <taxon>Spermatophyta</taxon>
        <taxon>Pinopsida</taxon>
        <taxon>Pinidae</taxon>
        <taxon>Conifers II</taxon>
        <taxon>Cupressales</taxon>
        <taxon>Taxaceae</taxon>
        <taxon>Taxus</taxon>
    </lineage>
</organism>
<dbReference type="EMBL" id="JAHRHJ020003813">
    <property type="protein sequence ID" value="KAH9288743.1"/>
    <property type="molecule type" value="Genomic_DNA"/>
</dbReference>
<comment type="caution">
    <text evidence="1">The sequence shown here is derived from an EMBL/GenBank/DDBJ whole genome shotgun (WGS) entry which is preliminary data.</text>
</comment>
<keyword evidence="2" id="KW-1185">Reference proteome</keyword>
<dbReference type="AlphaFoldDB" id="A0AA38F3Y5"/>
<reference evidence="1 2" key="1">
    <citation type="journal article" date="2021" name="Nat. Plants">
        <title>The Taxus genome provides insights into paclitaxel biosynthesis.</title>
        <authorList>
            <person name="Xiong X."/>
            <person name="Gou J."/>
            <person name="Liao Q."/>
            <person name="Li Y."/>
            <person name="Zhou Q."/>
            <person name="Bi G."/>
            <person name="Li C."/>
            <person name="Du R."/>
            <person name="Wang X."/>
            <person name="Sun T."/>
            <person name="Guo L."/>
            <person name="Liang H."/>
            <person name="Lu P."/>
            <person name="Wu Y."/>
            <person name="Zhang Z."/>
            <person name="Ro D.K."/>
            <person name="Shang Y."/>
            <person name="Huang S."/>
            <person name="Yan J."/>
        </authorList>
    </citation>
    <scope>NUCLEOTIDE SEQUENCE [LARGE SCALE GENOMIC DNA]</scope>
    <source>
        <strain evidence="1">Ta-2019</strain>
    </source>
</reference>